<comment type="caution">
    <text evidence="2">The sequence shown here is derived from an EMBL/GenBank/DDBJ whole genome shotgun (WGS) entry which is preliminary data.</text>
</comment>
<sequence>MVMFCQSTPHLPSFQPLYQAPRYKPIQASPHNPKLHIQVRKLGKAVQDRSAGHTSHMNEDTSRFTPLNDDDVTWGGSNSHPDHADRLDSDAG</sequence>
<keyword evidence="3" id="KW-1185">Reference proteome</keyword>
<feature type="region of interest" description="Disordered" evidence="1">
    <location>
        <begin position="42"/>
        <end position="92"/>
    </location>
</feature>
<feature type="compositionally biased region" description="Basic and acidic residues" evidence="1">
    <location>
        <begin position="80"/>
        <end position="92"/>
    </location>
</feature>
<evidence type="ECO:0000256" key="1">
    <source>
        <dbReference type="SAM" id="MobiDB-lite"/>
    </source>
</evidence>
<feature type="non-terminal residue" evidence="2">
    <location>
        <position position="92"/>
    </location>
</feature>
<dbReference type="Proteomes" id="UP001595075">
    <property type="component" value="Unassembled WGS sequence"/>
</dbReference>
<reference evidence="2 3" key="1">
    <citation type="journal article" date="2024" name="Commun. Biol.">
        <title>Comparative genomic analysis of thermophilic fungi reveals convergent evolutionary adaptations and gene losses.</title>
        <authorList>
            <person name="Steindorff A.S."/>
            <person name="Aguilar-Pontes M.V."/>
            <person name="Robinson A.J."/>
            <person name="Andreopoulos B."/>
            <person name="LaButti K."/>
            <person name="Kuo A."/>
            <person name="Mondo S."/>
            <person name="Riley R."/>
            <person name="Otillar R."/>
            <person name="Haridas S."/>
            <person name="Lipzen A."/>
            <person name="Grimwood J."/>
            <person name="Schmutz J."/>
            <person name="Clum A."/>
            <person name="Reid I.D."/>
            <person name="Moisan M.C."/>
            <person name="Butler G."/>
            <person name="Nguyen T.T.M."/>
            <person name="Dewar K."/>
            <person name="Conant G."/>
            <person name="Drula E."/>
            <person name="Henrissat B."/>
            <person name="Hansel C."/>
            <person name="Singer S."/>
            <person name="Hutchinson M.I."/>
            <person name="de Vries R.P."/>
            <person name="Natvig D.O."/>
            <person name="Powell A.J."/>
            <person name="Tsang A."/>
            <person name="Grigoriev I.V."/>
        </authorList>
    </citation>
    <scope>NUCLEOTIDE SEQUENCE [LARGE SCALE GENOMIC DNA]</scope>
    <source>
        <strain evidence="2 3">CBS 494.80</strain>
    </source>
</reference>
<accession>A0ABR4CF26</accession>
<evidence type="ECO:0000313" key="3">
    <source>
        <dbReference type="Proteomes" id="UP001595075"/>
    </source>
</evidence>
<name>A0ABR4CF26_9HELO</name>
<organism evidence="2 3">
    <name type="scientific">Oculimacula yallundae</name>
    <dbReference type="NCBI Taxonomy" id="86028"/>
    <lineage>
        <taxon>Eukaryota</taxon>
        <taxon>Fungi</taxon>
        <taxon>Dikarya</taxon>
        <taxon>Ascomycota</taxon>
        <taxon>Pezizomycotina</taxon>
        <taxon>Leotiomycetes</taxon>
        <taxon>Helotiales</taxon>
        <taxon>Ploettnerulaceae</taxon>
        <taxon>Oculimacula</taxon>
    </lineage>
</organism>
<gene>
    <name evidence="2" type="ORF">VTL71DRAFT_15784</name>
</gene>
<dbReference type="EMBL" id="JAZHXI010000009">
    <property type="protein sequence ID" value="KAL2067688.1"/>
    <property type="molecule type" value="Genomic_DNA"/>
</dbReference>
<feature type="compositionally biased region" description="Basic and acidic residues" evidence="1">
    <location>
        <begin position="46"/>
        <end position="62"/>
    </location>
</feature>
<proteinExistence type="predicted"/>
<protein>
    <submittedName>
        <fullName evidence="2">Uncharacterized protein</fullName>
    </submittedName>
</protein>
<evidence type="ECO:0000313" key="2">
    <source>
        <dbReference type="EMBL" id="KAL2067688.1"/>
    </source>
</evidence>